<accession>A0ABV0PZF6</accession>
<evidence type="ECO:0000313" key="1">
    <source>
        <dbReference type="EMBL" id="MEQ2188697.1"/>
    </source>
</evidence>
<reference evidence="1 2" key="1">
    <citation type="submission" date="2021-06" db="EMBL/GenBank/DDBJ databases">
        <authorList>
            <person name="Palmer J.M."/>
        </authorList>
    </citation>
    <scope>NUCLEOTIDE SEQUENCE [LARGE SCALE GENOMIC DNA]</scope>
    <source>
        <strain evidence="1 2">GA_2019</strain>
        <tissue evidence="1">Muscle</tissue>
    </source>
</reference>
<organism evidence="1 2">
    <name type="scientific">Goodea atripinnis</name>
    <dbReference type="NCBI Taxonomy" id="208336"/>
    <lineage>
        <taxon>Eukaryota</taxon>
        <taxon>Metazoa</taxon>
        <taxon>Chordata</taxon>
        <taxon>Craniata</taxon>
        <taxon>Vertebrata</taxon>
        <taxon>Euteleostomi</taxon>
        <taxon>Actinopterygii</taxon>
        <taxon>Neopterygii</taxon>
        <taxon>Teleostei</taxon>
        <taxon>Neoteleostei</taxon>
        <taxon>Acanthomorphata</taxon>
        <taxon>Ovalentaria</taxon>
        <taxon>Atherinomorphae</taxon>
        <taxon>Cyprinodontiformes</taxon>
        <taxon>Goodeidae</taxon>
        <taxon>Goodea</taxon>
    </lineage>
</organism>
<sequence>MLGRLWRQSQAQCTSRNPVTEQRLKVQTDLPSTSSSAGAIVSESRLSFCLSDYFLSLPLRRYSDVLPSSFPLSHRLFVLLILLCRFTHCLIYFALLRCLLPASLNWRLSDERLRSNRKYKLGHTQALSV</sequence>
<gene>
    <name evidence="1" type="ORF">GOODEAATRI_017632</name>
</gene>
<keyword evidence="2" id="KW-1185">Reference proteome</keyword>
<dbReference type="EMBL" id="JAHRIO010091408">
    <property type="protein sequence ID" value="MEQ2188697.1"/>
    <property type="molecule type" value="Genomic_DNA"/>
</dbReference>
<name>A0ABV0PZF6_9TELE</name>
<comment type="caution">
    <text evidence="1">The sequence shown here is derived from an EMBL/GenBank/DDBJ whole genome shotgun (WGS) entry which is preliminary data.</text>
</comment>
<protein>
    <submittedName>
        <fullName evidence="1">Uncharacterized protein</fullName>
    </submittedName>
</protein>
<dbReference type="Proteomes" id="UP001476798">
    <property type="component" value="Unassembled WGS sequence"/>
</dbReference>
<evidence type="ECO:0000313" key="2">
    <source>
        <dbReference type="Proteomes" id="UP001476798"/>
    </source>
</evidence>
<proteinExistence type="predicted"/>